<organism evidence="2 3">
    <name type="scientific">Lagenidium giganteum</name>
    <dbReference type="NCBI Taxonomy" id="4803"/>
    <lineage>
        <taxon>Eukaryota</taxon>
        <taxon>Sar</taxon>
        <taxon>Stramenopiles</taxon>
        <taxon>Oomycota</taxon>
        <taxon>Peronosporomycetes</taxon>
        <taxon>Pythiales</taxon>
        <taxon>Pythiaceae</taxon>
    </lineage>
</organism>
<proteinExistence type="predicted"/>
<gene>
    <name evidence="2" type="ORF">N0F65_007268</name>
</gene>
<evidence type="ECO:0000313" key="2">
    <source>
        <dbReference type="EMBL" id="DAZ97927.1"/>
    </source>
</evidence>
<keyword evidence="3" id="KW-1185">Reference proteome</keyword>
<dbReference type="EMBL" id="DAKRPA010000121">
    <property type="protein sequence ID" value="DAZ97927.1"/>
    <property type="molecule type" value="Genomic_DNA"/>
</dbReference>
<feature type="non-terminal residue" evidence="2">
    <location>
        <position position="1"/>
    </location>
</feature>
<evidence type="ECO:0000256" key="1">
    <source>
        <dbReference type="SAM" id="MobiDB-lite"/>
    </source>
</evidence>
<reference evidence="2" key="2">
    <citation type="journal article" date="2023" name="Microbiol Resour">
        <title>Decontamination and Annotation of the Draft Genome Sequence of the Oomycete Lagenidium giganteum ARSEF 373.</title>
        <authorList>
            <person name="Morgan W.R."/>
            <person name="Tartar A."/>
        </authorList>
    </citation>
    <scope>NUCLEOTIDE SEQUENCE</scope>
    <source>
        <strain evidence="2">ARSEF 373</strain>
    </source>
</reference>
<evidence type="ECO:0000313" key="3">
    <source>
        <dbReference type="Proteomes" id="UP001146120"/>
    </source>
</evidence>
<feature type="region of interest" description="Disordered" evidence="1">
    <location>
        <begin position="119"/>
        <end position="145"/>
    </location>
</feature>
<name>A0AAV2YSE0_9STRA</name>
<dbReference type="Proteomes" id="UP001146120">
    <property type="component" value="Unassembled WGS sequence"/>
</dbReference>
<reference evidence="2" key="1">
    <citation type="submission" date="2022-11" db="EMBL/GenBank/DDBJ databases">
        <authorList>
            <person name="Morgan W.R."/>
            <person name="Tartar A."/>
        </authorList>
    </citation>
    <scope>NUCLEOTIDE SEQUENCE</scope>
    <source>
        <strain evidence="2">ARSEF 373</strain>
    </source>
</reference>
<dbReference type="PANTHER" id="PTHR45023:SF4">
    <property type="entry name" value="GLYCINE-RICH PROTEIN-RELATED"/>
    <property type="match status" value="1"/>
</dbReference>
<accession>A0AAV2YSE0</accession>
<comment type="caution">
    <text evidence="2">The sequence shown here is derived from an EMBL/GenBank/DDBJ whole genome shotgun (WGS) entry which is preliminary data.</text>
</comment>
<feature type="compositionally biased region" description="Basic and acidic residues" evidence="1">
    <location>
        <begin position="131"/>
        <end position="142"/>
    </location>
</feature>
<sequence length="157" mass="17801">EKWLEADDIALCSAWVHATENAVYSNDQTAAVSGTPLYTAFAAQESSQRSRKALRNRWSVIHRDVMKFVRVPAQAERNQQSSSTSDDVITVAEGLYNERFAFVHCWLLLQGCPKFVSPPIPRKRSLNKPTSEYKHGNSDRSRPLGQKAAKLMQTFRF</sequence>
<dbReference type="AlphaFoldDB" id="A0AAV2YSE0"/>
<protein>
    <submittedName>
        <fullName evidence="2">Uncharacterized protein</fullName>
    </submittedName>
</protein>
<dbReference type="PANTHER" id="PTHR45023">
    <property type="match status" value="1"/>
</dbReference>